<evidence type="ECO:0000256" key="8">
    <source>
        <dbReference type="PROSITE-ProRule" id="PRU00047"/>
    </source>
</evidence>
<dbReference type="InterPro" id="IPR039537">
    <property type="entry name" value="Retrotran_Ty1/copia-like"/>
</dbReference>
<reference evidence="11" key="1">
    <citation type="submission" date="2021-03" db="EMBL/GenBank/DDBJ databases">
        <title>Draft genome sequence of rust myrtle Austropuccinia psidii MF-1, a brazilian biotype.</title>
        <authorList>
            <person name="Quecine M.C."/>
            <person name="Pachon D.M.R."/>
            <person name="Bonatelli M.L."/>
            <person name="Correr F.H."/>
            <person name="Franceschini L.M."/>
            <person name="Leite T.F."/>
            <person name="Margarido G.R.A."/>
            <person name="Almeida C.A."/>
            <person name="Ferrarezi J.A."/>
            <person name="Labate C.A."/>
        </authorList>
    </citation>
    <scope>NUCLEOTIDE SEQUENCE</scope>
    <source>
        <strain evidence="11">MF-1</strain>
    </source>
</reference>
<evidence type="ECO:0000313" key="11">
    <source>
        <dbReference type="EMBL" id="MBW0534035.1"/>
    </source>
</evidence>
<keyword evidence="3" id="KW-0479">Metal-binding</keyword>
<evidence type="ECO:0008006" key="13">
    <source>
        <dbReference type="Google" id="ProtNLM"/>
    </source>
</evidence>
<dbReference type="PROSITE" id="PS50158">
    <property type="entry name" value="ZF_CCHC"/>
    <property type="match status" value="1"/>
</dbReference>
<evidence type="ECO:0000256" key="2">
    <source>
        <dbReference type="ARBA" id="ARBA00022664"/>
    </source>
</evidence>
<dbReference type="Gene3D" id="4.10.60.10">
    <property type="entry name" value="Zinc finger, CCHC-type"/>
    <property type="match status" value="1"/>
</dbReference>
<gene>
    <name evidence="11" type="ORF">O181_073750</name>
</gene>
<dbReference type="GO" id="GO:0003887">
    <property type="term" value="F:DNA-directed DNA polymerase activity"/>
    <property type="evidence" value="ECO:0007669"/>
    <property type="project" value="UniProtKB-EC"/>
</dbReference>
<evidence type="ECO:0000256" key="6">
    <source>
        <dbReference type="ARBA" id="ARBA00048173"/>
    </source>
</evidence>
<proteinExistence type="predicted"/>
<dbReference type="InterPro" id="IPR001878">
    <property type="entry name" value="Znf_CCHC"/>
</dbReference>
<dbReference type="SUPFAM" id="SSF57756">
    <property type="entry name" value="Retrovirus zinc finger-like domains"/>
    <property type="match status" value="1"/>
</dbReference>
<dbReference type="GO" id="GO:0008270">
    <property type="term" value="F:zinc ion binding"/>
    <property type="evidence" value="ECO:0007669"/>
    <property type="project" value="UniProtKB-KW"/>
</dbReference>
<dbReference type="InterPro" id="IPR043502">
    <property type="entry name" value="DNA/RNA_pol_sf"/>
</dbReference>
<dbReference type="Pfam" id="PF00098">
    <property type="entry name" value="zf-CCHC"/>
    <property type="match status" value="1"/>
</dbReference>
<name>A0A9Q3FB49_9BASI</name>
<dbReference type="InterPro" id="IPR013103">
    <property type="entry name" value="RVT_2"/>
</dbReference>
<comment type="catalytic activity">
    <reaction evidence="6">
        <text>DNA(n) + a 2'-deoxyribonucleoside 5'-triphosphate = DNA(n+1) + diphosphate</text>
        <dbReference type="Rhea" id="RHEA:22508"/>
        <dbReference type="Rhea" id="RHEA-COMP:17339"/>
        <dbReference type="Rhea" id="RHEA-COMP:17340"/>
        <dbReference type="ChEBI" id="CHEBI:33019"/>
        <dbReference type="ChEBI" id="CHEBI:61560"/>
        <dbReference type="ChEBI" id="CHEBI:173112"/>
        <dbReference type="EC" id="2.7.7.49"/>
    </reaction>
</comment>
<organism evidence="11 12">
    <name type="scientific">Austropuccinia psidii MF-1</name>
    <dbReference type="NCBI Taxonomy" id="1389203"/>
    <lineage>
        <taxon>Eukaryota</taxon>
        <taxon>Fungi</taxon>
        <taxon>Dikarya</taxon>
        <taxon>Basidiomycota</taxon>
        <taxon>Pucciniomycotina</taxon>
        <taxon>Pucciniomycetes</taxon>
        <taxon>Pucciniales</taxon>
        <taxon>Sphaerophragmiaceae</taxon>
        <taxon>Austropuccinia</taxon>
    </lineage>
</organism>
<dbReference type="GO" id="GO:0003964">
    <property type="term" value="F:RNA-directed DNA polymerase activity"/>
    <property type="evidence" value="ECO:0007669"/>
    <property type="project" value="UniProtKB-EC"/>
</dbReference>
<protein>
    <recommendedName>
        <fullName evidence="13">CCHC-type domain-containing protein</fullName>
    </recommendedName>
</protein>
<dbReference type="SUPFAM" id="SSF56672">
    <property type="entry name" value="DNA/RNA polymerases"/>
    <property type="match status" value="1"/>
</dbReference>
<comment type="catalytic activity">
    <reaction evidence="7">
        <text>DNA(n) + a 2'-deoxyribonucleoside 5'-triphosphate = DNA(n+1) + diphosphate</text>
        <dbReference type="Rhea" id="RHEA:22508"/>
        <dbReference type="Rhea" id="RHEA-COMP:17339"/>
        <dbReference type="Rhea" id="RHEA-COMP:17340"/>
        <dbReference type="ChEBI" id="CHEBI:33019"/>
        <dbReference type="ChEBI" id="CHEBI:61560"/>
        <dbReference type="ChEBI" id="CHEBI:173112"/>
        <dbReference type="EC" id="2.7.7.7"/>
    </reaction>
</comment>
<feature type="domain" description="Integrase catalytic" evidence="10">
    <location>
        <begin position="274"/>
        <end position="440"/>
    </location>
</feature>
<dbReference type="CDD" id="cd09272">
    <property type="entry name" value="RNase_HI_RT_Ty1"/>
    <property type="match status" value="1"/>
</dbReference>
<dbReference type="GO" id="GO:0016787">
    <property type="term" value="F:hydrolase activity"/>
    <property type="evidence" value="ECO:0007669"/>
    <property type="project" value="UniProtKB-KW"/>
</dbReference>
<dbReference type="InterPro" id="IPR012337">
    <property type="entry name" value="RNaseH-like_sf"/>
</dbReference>
<dbReference type="SUPFAM" id="SSF53098">
    <property type="entry name" value="Ribonuclease H-like"/>
    <property type="match status" value="1"/>
</dbReference>
<dbReference type="GO" id="GO:0003723">
    <property type="term" value="F:RNA binding"/>
    <property type="evidence" value="ECO:0007669"/>
    <property type="project" value="UniProtKB-KW"/>
</dbReference>
<dbReference type="InterPro" id="IPR036875">
    <property type="entry name" value="Znf_CCHC_sf"/>
</dbReference>
<dbReference type="GO" id="GO:0005634">
    <property type="term" value="C:nucleus"/>
    <property type="evidence" value="ECO:0007669"/>
    <property type="project" value="UniProtKB-ARBA"/>
</dbReference>
<accession>A0A9Q3FB49</accession>
<dbReference type="AlphaFoldDB" id="A0A9Q3FB49"/>
<keyword evidence="2" id="KW-0507">mRNA processing</keyword>
<keyword evidence="12" id="KW-1185">Reference proteome</keyword>
<evidence type="ECO:0000256" key="3">
    <source>
        <dbReference type="ARBA" id="ARBA00022723"/>
    </source>
</evidence>
<dbReference type="Proteomes" id="UP000765509">
    <property type="component" value="Unassembled WGS sequence"/>
</dbReference>
<evidence type="ECO:0000259" key="9">
    <source>
        <dbReference type="PROSITE" id="PS50158"/>
    </source>
</evidence>
<dbReference type="PANTHER" id="PTHR42648">
    <property type="entry name" value="TRANSPOSASE, PUTATIVE-RELATED"/>
    <property type="match status" value="1"/>
</dbReference>
<dbReference type="InterPro" id="IPR036397">
    <property type="entry name" value="RNaseH_sf"/>
</dbReference>
<dbReference type="EMBL" id="AVOT02039047">
    <property type="protein sequence ID" value="MBW0534035.1"/>
    <property type="molecule type" value="Genomic_DNA"/>
</dbReference>
<dbReference type="GO" id="GO:0032196">
    <property type="term" value="P:transposition"/>
    <property type="evidence" value="ECO:0007669"/>
    <property type="project" value="UniProtKB-KW"/>
</dbReference>
<dbReference type="InterPro" id="IPR001584">
    <property type="entry name" value="Integrase_cat-core"/>
</dbReference>
<keyword evidence="5" id="KW-0694">RNA-binding</keyword>
<feature type="domain" description="CCHC-type" evidence="9">
    <location>
        <begin position="60"/>
        <end position="75"/>
    </location>
</feature>
<dbReference type="Gene3D" id="3.30.420.10">
    <property type="entry name" value="Ribonuclease H-like superfamily/Ribonuclease H"/>
    <property type="match status" value="1"/>
</dbReference>
<evidence type="ECO:0000256" key="4">
    <source>
        <dbReference type="ARBA" id="ARBA00022801"/>
    </source>
</evidence>
<keyword evidence="4" id="KW-0378">Hydrolase</keyword>
<dbReference type="PANTHER" id="PTHR42648:SF28">
    <property type="entry name" value="TRANSPOSON-ENCODED PROTEIN WITH RIBONUCLEASE H-LIKE AND RETROVIRUS ZINC FINGER-LIKE DOMAINS"/>
    <property type="match status" value="1"/>
</dbReference>
<comment type="caution">
    <text evidence="11">The sequence shown here is derived from an EMBL/GenBank/DDBJ whole genome shotgun (WGS) entry which is preliminary data.</text>
</comment>
<sequence length="1022" mass="115869">MCHQILEAAYQQHRNIAASKRLDDNIVFNQKRLNTPKDNNHFDANDIDPAALKAMIRGTCHNCKKPGHFARDCPEKKTTTTFTPPVNGNSQFRAYYPIITPPSWPTTWYPSMEGLNQPKAADYYRPNYQQRPMAPVNIRFAELGDEEDLMNLFQAEVTNEGSMACKEPVCDTGATHSLTWDKEALYNFRQLTNPLPLSVATKTGGRDSFVTGIGTLAFPGLNGETVLIKNVFYSPCATTTLISPASILQTGGKMYTQGEDLMFSNADNITLLTAKFRPQQRCWLFPPYLRLPHLRNHEAHYAHQIVSLKSRVGWVQTWAKSDATAVLQGVIPRWEVKTGRKLKMLRSDGGGKFLSKGMNHWCTMKGIMHEQSLPVHHKQNGVAERYKRSVADMGQTLLRGLGLGNQFWGYAFMWAAYTNNNIPNRKTGKSTPSELLFSEKPQLEKTRIFGEKAYIHIAKKTCHFTSILQKGNLSSNNIVQSRTKMDVPFLLSNVKLGDFTKEETFAKQERTAENIIKPSDKIPRSYKEAMSSDKREEWANAINEELENMRRMEVFEIAPLGDKQHIINGGWVFAKKIDNLSGRTRYKAQYVARGNKQYYDKEYKETFAPTATFSALRLLLTWAAKHKWLVHSFDFTAAYLNAPIDMDLWIKPPDGLNIPKGMGCRLKKALYGTKQAGRCWWEHLSSKLKALGFERSAFDSSVYFNTKDKAVTWIHVDDGIVIAQTKEALERLRIGLEETFVIKWKDGVENLIGMEIQRHEAGFTLTQQRLIRNIVTTSWNGKESVNTPLPPKQEVCSLVGDKTIINQKSFLSVIGSLSYVANGTRPDISFAVNLLARHVQAPGHQHWALLQHLLGYLHRTQDQGLRLFPNDEHITVSLDASWGGEFSRSTHGYLLMVHGCAVAWSSKRLTMVASSTSHAEYMALSLASRQGMWLKRLIHDVFNTTLNLLLQCNNELAIRVSNDSGSNKRTRNSDRDFYIVNEMLYNKEATLEWVSTKNMKADGLTKSLGPLLHKNFTSYFLT</sequence>
<dbReference type="GO" id="GO:0006397">
    <property type="term" value="P:mRNA processing"/>
    <property type="evidence" value="ECO:0007669"/>
    <property type="project" value="UniProtKB-KW"/>
</dbReference>
<evidence type="ECO:0000313" key="12">
    <source>
        <dbReference type="Proteomes" id="UP000765509"/>
    </source>
</evidence>
<dbReference type="OrthoDB" id="413361at2759"/>
<evidence type="ECO:0000256" key="7">
    <source>
        <dbReference type="ARBA" id="ARBA00049244"/>
    </source>
</evidence>
<keyword evidence="1" id="KW-0815">Transposition</keyword>
<dbReference type="GO" id="GO:0015074">
    <property type="term" value="P:DNA integration"/>
    <property type="evidence" value="ECO:0007669"/>
    <property type="project" value="InterPro"/>
</dbReference>
<dbReference type="PROSITE" id="PS50994">
    <property type="entry name" value="INTEGRASE"/>
    <property type="match status" value="1"/>
</dbReference>
<dbReference type="Pfam" id="PF07727">
    <property type="entry name" value="RVT_2"/>
    <property type="match status" value="1"/>
</dbReference>
<keyword evidence="8" id="KW-0862">Zinc</keyword>
<evidence type="ECO:0000256" key="1">
    <source>
        <dbReference type="ARBA" id="ARBA00022578"/>
    </source>
</evidence>
<evidence type="ECO:0000259" key="10">
    <source>
        <dbReference type="PROSITE" id="PS50994"/>
    </source>
</evidence>
<evidence type="ECO:0000256" key="5">
    <source>
        <dbReference type="ARBA" id="ARBA00022884"/>
    </source>
</evidence>
<dbReference type="SMART" id="SM00343">
    <property type="entry name" value="ZnF_C2HC"/>
    <property type="match status" value="1"/>
</dbReference>
<keyword evidence="8" id="KW-0863">Zinc-finger</keyword>